<dbReference type="STRING" id="454130.A0A0U5GY10"/>
<dbReference type="InterPro" id="IPR018170">
    <property type="entry name" value="Aldo/ket_reductase_CS"/>
</dbReference>
<comment type="catalytic activity">
    <reaction evidence="6">
        <text>xylitol + NAD(+) = D-xylose + NADH + H(+)</text>
        <dbReference type="Rhea" id="RHEA:27441"/>
        <dbReference type="ChEBI" id="CHEBI:15378"/>
        <dbReference type="ChEBI" id="CHEBI:17151"/>
        <dbReference type="ChEBI" id="CHEBI:53455"/>
        <dbReference type="ChEBI" id="CHEBI:57540"/>
        <dbReference type="ChEBI" id="CHEBI:57945"/>
        <dbReference type="EC" id="1.1.1.307"/>
    </reaction>
</comment>
<dbReference type="GO" id="GO:0016491">
    <property type="term" value="F:oxidoreductase activity"/>
    <property type="evidence" value="ECO:0007669"/>
    <property type="project" value="UniProtKB-KW"/>
</dbReference>
<dbReference type="PANTHER" id="PTHR43364:SF4">
    <property type="entry name" value="NAD(P)-LINKED OXIDOREDUCTASE SUPERFAMILY PROTEIN"/>
    <property type="match status" value="1"/>
</dbReference>
<evidence type="ECO:0000256" key="4">
    <source>
        <dbReference type="ARBA" id="ARBA00038157"/>
    </source>
</evidence>
<dbReference type="PROSITE" id="PS00062">
    <property type="entry name" value="ALDOKETO_REDUCTASE_2"/>
    <property type="match status" value="1"/>
</dbReference>
<dbReference type="OMA" id="WCVHHSA"/>
<dbReference type="PRINTS" id="PR00069">
    <property type="entry name" value="ALDKETRDTASE"/>
</dbReference>
<proteinExistence type="inferred from homology"/>
<dbReference type="InterPro" id="IPR020471">
    <property type="entry name" value="AKR"/>
</dbReference>
<dbReference type="PANTHER" id="PTHR43364">
    <property type="entry name" value="NADH-SPECIFIC METHYLGLYOXAL REDUCTASE-RELATED"/>
    <property type="match status" value="1"/>
</dbReference>
<dbReference type="EMBL" id="CDMC01000005">
    <property type="protein sequence ID" value="CEL06084.1"/>
    <property type="molecule type" value="Genomic_DNA"/>
</dbReference>
<organism evidence="8 9">
    <name type="scientific">Aspergillus calidoustus</name>
    <dbReference type="NCBI Taxonomy" id="454130"/>
    <lineage>
        <taxon>Eukaryota</taxon>
        <taxon>Fungi</taxon>
        <taxon>Dikarya</taxon>
        <taxon>Ascomycota</taxon>
        <taxon>Pezizomycotina</taxon>
        <taxon>Eurotiomycetes</taxon>
        <taxon>Eurotiomycetidae</taxon>
        <taxon>Eurotiales</taxon>
        <taxon>Aspergillaceae</taxon>
        <taxon>Aspergillus</taxon>
        <taxon>Aspergillus subgen. Nidulantes</taxon>
    </lineage>
</organism>
<dbReference type="InterPro" id="IPR036812">
    <property type="entry name" value="NAD(P)_OxRdtase_dom_sf"/>
</dbReference>
<feature type="domain" description="NADP-dependent oxidoreductase" evidence="7">
    <location>
        <begin position="9"/>
        <end position="331"/>
    </location>
</feature>
<dbReference type="CDD" id="cd19075">
    <property type="entry name" value="AKR_AKR7A1-5"/>
    <property type="match status" value="1"/>
</dbReference>
<sequence length="360" mass="40410">MSPPKSRAILGLMTFGPDPTTGARITSLATFGQILDAFQDHGYTEIDTARVYMAGNQESFTAQAGWKERGLTVATKWYPLEPGFHQPAILREKLEESLRELGTDQVDTFYLHAPDRAVPFANTLEEVDRLYREGKFKRLGLSNYTAYEVAEIVTLCAARGWVRPTVYQAMYNAISMSILHVRYTGMRLMDIARSIETELIPACRRYGLDIVIYNPIAAGVLAGKYKSPEIPAEGRYSAQSPTGHTYRDRYFKDSTFRALGIIESAAAKHRLTMAECAFRWIRHHSQLRMGADGNDGVVIGISSLSQLESNLEDFEKGPLPEEVVRALEEAWTLTKADSVVYWHGRLEYAYDVQKALFGSS</sequence>
<evidence type="ECO:0000313" key="9">
    <source>
        <dbReference type="Proteomes" id="UP000054771"/>
    </source>
</evidence>
<evidence type="ECO:0000256" key="5">
    <source>
        <dbReference type="ARBA" id="ARBA00047534"/>
    </source>
</evidence>
<evidence type="ECO:0000259" key="7">
    <source>
        <dbReference type="Pfam" id="PF00248"/>
    </source>
</evidence>
<evidence type="ECO:0000256" key="1">
    <source>
        <dbReference type="ARBA" id="ARBA00012845"/>
    </source>
</evidence>
<dbReference type="OrthoDB" id="2310150at2759"/>
<dbReference type="AlphaFoldDB" id="A0A0U5GY10"/>
<dbReference type="InterPro" id="IPR023210">
    <property type="entry name" value="NADP_OxRdtase_dom"/>
</dbReference>
<dbReference type="Proteomes" id="UP000054771">
    <property type="component" value="Unassembled WGS sequence"/>
</dbReference>
<evidence type="ECO:0000256" key="2">
    <source>
        <dbReference type="ARBA" id="ARBA00023002"/>
    </source>
</evidence>
<accession>A0A0U5GY10</accession>
<name>A0A0U5GY10_ASPCI</name>
<dbReference type="Gene3D" id="3.20.20.100">
    <property type="entry name" value="NADP-dependent oxidoreductase domain"/>
    <property type="match status" value="1"/>
</dbReference>
<reference evidence="9" key="1">
    <citation type="journal article" date="2016" name="Genome Announc.">
        <title>Draft genome sequences of fungus Aspergillus calidoustus.</title>
        <authorList>
            <person name="Horn F."/>
            <person name="Linde J."/>
            <person name="Mattern D.J."/>
            <person name="Walther G."/>
            <person name="Guthke R."/>
            <person name="Scherlach K."/>
            <person name="Martin K."/>
            <person name="Brakhage A.A."/>
            <person name="Petzke L."/>
            <person name="Valiante V."/>
        </authorList>
    </citation>
    <scope>NUCLEOTIDE SEQUENCE [LARGE SCALE GENOMIC DNA]</scope>
    <source>
        <strain evidence="9">SF006504</strain>
    </source>
</reference>
<gene>
    <name evidence="8" type="ORF">ASPCAL07194</name>
</gene>
<protein>
    <recommendedName>
        <fullName evidence="1">D-xylose reductase [NAD(P)H]</fullName>
        <ecNumber evidence="1">1.1.1.307</ecNumber>
    </recommendedName>
</protein>
<dbReference type="InterPro" id="IPR050523">
    <property type="entry name" value="AKR_Detox_Biosynth"/>
</dbReference>
<comment type="similarity">
    <text evidence="4">Belongs to the aldo/keto reductase family. Aldo/keto reductase 2 subfamily.</text>
</comment>
<dbReference type="SUPFAM" id="SSF51430">
    <property type="entry name" value="NAD(P)-linked oxidoreductase"/>
    <property type="match status" value="1"/>
</dbReference>
<dbReference type="EC" id="1.1.1.307" evidence="1"/>
<comment type="function">
    <text evidence="3">Catalyzes the initial reaction in the xylose utilization pathway by reducing D-xylose into xylitol. Xylose is a major component of hemicelluloses such as xylan. Most fungi utilize D-xylose via three enzymatic reactions, xylose reductase (XR), xylitol dehydrogenase (XDH), and xylulokinase, to form xylulose 5-phosphate, which enters pentose phosphate pathway.</text>
</comment>
<keyword evidence="2" id="KW-0560">Oxidoreductase</keyword>
<keyword evidence="9" id="KW-1185">Reference proteome</keyword>
<dbReference type="Pfam" id="PF00248">
    <property type="entry name" value="Aldo_ket_red"/>
    <property type="match status" value="1"/>
</dbReference>
<comment type="catalytic activity">
    <reaction evidence="5">
        <text>xylitol + NADP(+) = D-xylose + NADPH + H(+)</text>
        <dbReference type="Rhea" id="RHEA:27445"/>
        <dbReference type="ChEBI" id="CHEBI:15378"/>
        <dbReference type="ChEBI" id="CHEBI:17151"/>
        <dbReference type="ChEBI" id="CHEBI:53455"/>
        <dbReference type="ChEBI" id="CHEBI:57783"/>
        <dbReference type="ChEBI" id="CHEBI:58349"/>
        <dbReference type="EC" id="1.1.1.307"/>
    </reaction>
</comment>
<evidence type="ECO:0000256" key="6">
    <source>
        <dbReference type="ARBA" id="ARBA00049485"/>
    </source>
</evidence>
<evidence type="ECO:0000256" key="3">
    <source>
        <dbReference type="ARBA" id="ARBA00025065"/>
    </source>
</evidence>
<evidence type="ECO:0000313" key="8">
    <source>
        <dbReference type="EMBL" id="CEL06084.1"/>
    </source>
</evidence>